<protein>
    <recommendedName>
        <fullName evidence="4">Outer membrane protein beta-barrel domain-containing protein</fullName>
    </recommendedName>
</protein>
<dbReference type="EnsemblBacteria" id="CAL44257">
    <property type="protein sequence ID" value="CAL44257"/>
    <property type="gene ID" value="FP2201"/>
</dbReference>
<dbReference type="PATRIC" id="fig|402612.5.peg.2247"/>
<dbReference type="PROSITE" id="PS51257">
    <property type="entry name" value="PROKAR_LIPOPROTEIN"/>
    <property type="match status" value="1"/>
</dbReference>
<feature type="chain" id="PRO_5002698000" description="Outer membrane protein beta-barrel domain-containing protein" evidence="1">
    <location>
        <begin position="21"/>
        <end position="206"/>
    </location>
</feature>
<evidence type="ECO:0000313" key="3">
    <source>
        <dbReference type="Proteomes" id="UP000006394"/>
    </source>
</evidence>
<name>A6H1N3_FLAPJ</name>
<evidence type="ECO:0000256" key="1">
    <source>
        <dbReference type="SAM" id="SignalP"/>
    </source>
</evidence>
<sequence>MKNIFFILLLFLMSCKPAISQEVYAKFGENFTKFKYKNTYGENSIKFYALPSLAFEAGLSFYLNRKENLLLNSSLIYNQYNAEAFIHEKQYNWKANYIGFQNTASFKFFEAWTSLNLKGKLGFNVSHIISGTQNNNNIVHDLTKEKEFKGIFIQPLAGLEVAYVISDLVYISFDINKMMGFNTVNNPEKLSFSTNQFLIGFHFLPR</sequence>
<dbReference type="HOGENOM" id="CLU_1330300_0_0_10"/>
<dbReference type="AlphaFoldDB" id="A6H1N3"/>
<accession>A6H1N3</accession>
<evidence type="ECO:0000313" key="2">
    <source>
        <dbReference type="EMBL" id="CAL44257.1"/>
    </source>
</evidence>
<dbReference type="EMBL" id="AM398681">
    <property type="protein sequence ID" value="CAL44257.1"/>
    <property type="molecule type" value="Genomic_DNA"/>
</dbReference>
<dbReference type="KEGG" id="fps:FP2201"/>
<dbReference type="OrthoDB" id="1335319at2"/>
<dbReference type="eggNOG" id="ENOG5033YK2">
    <property type="taxonomic scope" value="Bacteria"/>
</dbReference>
<dbReference type="GeneID" id="66553305"/>
<keyword evidence="1" id="KW-0732">Signal</keyword>
<proteinExistence type="predicted"/>
<feature type="signal peptide" evidence="1">
    <location>
        <begin position="1"/>
        <end position="20"/>
    </location>
</feature>
<reference evidence="2 3" key="1">
    <citation type="journal article" date="2007" name="Nat. Biotechnol.">
        <title>Complete genome sequence of the fish pathogen Flavobacterium psychrophilum.</title>
        <authorList>
            <person name="Duchaud E."/>
            <person name="Boussaha M."/>
            <person name="Loux V."/>
            <person name="Bernardet J.F."/>
            <person name="Michel C."/>
            <person name="Kerouault B."/>
            <person name="Mondot S."/>
            <person name="Nicolas P."/>
            <person name="Bossy R."/>
            <person name="Caron C."/>
            <person name="Bessieres P."/>
            <person name="Gibrat J.F."/>
            <person name="Claverol S."/>
            <person name="Dumetz F."/>
            <person name="Le Henaff M."/>
            <person name="Benmansour A."/>
        </authorList>
    </citation>
    <scope>NUCLEOTIDE SEQUENCE [LARGE SCALE GENOMIC DNA]</scope>
    <source>
        <strain evidence="3">ATCC 49511 / DSM 21280 / CIP 103535 / JIP02/86</strain>
    </source>
</reference>
<dbReference type="STRING" id="402612.FP2201"/>
<dbReference type="Proteomes" id="UP000006394">
    <property type="component" value="Chromosome"/>
</dbReference>
<evidence type="ECO:0008006" key="4">
    <source>
        <dbReference type="Google" id="ProtNLM"/>
    </source>
</evidence>
<gene>
    <name evidence="2" type="ordered locus">FP2201</name>
</gene>
<organism evidence="2 3">
    <name type="scientific">Flavobacterium psychrophilum (strain ATCC 49511 / DSM 21280 / CIP 103535 / JIP02/86)</name>
    <dbReference type="NCBI Taxonomy" id="402612"/>
    <lineage>
        <taxon>Bacteria</taxon>
        <taxon>Pseudomonadati</taxon>
        <taxon>Bacteroidota</taxon>
        <taxon>Flavobacteriia</taxon>
        <taxon>Flavobacteriales</taxon>
        <taxon>Flavobacteriaceae</taxon>
        <taxon>Flavobacterium</taxon>
    </lineage>
</organism>
<dbReference type="RefSeq" id="WP_011964291.1">
    <property type="nucleotide sequence ID" value="NC_009613.3"/>
</dbReference>
<keyword evidence="3" id="KW-1185">Reference proteome</keyword>